<evidence type="ECO:0000256" key="8">
    <source>
        <dbReference type="ARBA" id="ARBA00022801"/>
    </source>
</evidence>
<comment type="caution">
    <text evidence="17">The sequence shown here is derived from an EMBL/GenBank/DDBJ whole genome shotgun (WGS) entry which is preliminary data.</text>
</comment>
<evidence type="ECO:0000313" key="17">
    <source>
        <dbReference type="EMBL" id="MBP3953665.1"/>
    </source>
</evidence>
<evidence type="ECO:0000256" key="14">
    <source>
        <dbReference type="PIRSR" id="PIRSR618044-2"/>
    </source>
</evidence>
<dbReference type="AlphaFoldDB" id="A0A941AQA0"/>
<evidence type="ECO:0000256" key="9">
    <source>
        <dbReference type="ARBA" id="ARBA00022960"/>
    </source>
</evidence>
<dbReference type="PANTHER" id="PTHR21581">
    <property type="entry name" value="D-ALANYL-D-ALANINE CARBOXYPEPTIDASE"/>
    <property type="match status" value="1"/>
</dbReference>
<proteinExistence type="inferred from homology"/>
<keyword evidence="11" id="KW-0961">Cell wall biogenesis/degradation</keyword>
<feature type="active site" description="Proton acceptor" evidence="13">
    <location>
        <position position="57"/>
    </location>
</feature>
<comment type="function">
    <text evidence="1">Removes C-terminal D-alanyl residues from sugar-peptide cell wall precursors.</text>
</comment>
<evidence type="ECO:0000256" key="2">
    <source>
        <dbReference type="ARBA" id="ARBA00004752"/>
    </source>
</evidence>
<evidence type="ECO:0000256" key="4">
    <source>
        <dbReference type="ARBA" id="ARBA00012448"/>
    </source>
</evidence>
<dbReference type="SMART" id="SM00936">
    <property type="entry name" value="PBP5_C"/>
    <property type="match status" value="1"/>
</dbReference>
<dbReference type="Gene3D" id="3.40.710.10">
    <property type="entry name" value="DD-peptidase/beta-lactamase superfamily"/>
    <property type="match status" value="1"/>
</dbReference>
<feature type="domain" description="Peptidase S11 D-Ala-D-Ala carboxypeptidase A C-terminal" evidence="16">
    <location>
        <begin position="298"/>
        <end position="407"/>
    </location>
</feature>
<evidence type="ECO:0000256" key="12">
    <source>
        <dbReference type="ARBA" id="ARBA00034000"/>
    </source>
</evidence>
<evidence type="ECO:0000256" key="11">
    <source>
        <dbReference type="ARBA" id="ARBA00023316"/>
    </source>
</evidence>
<feature type="active site" evidence="13">
    <location>
        <position position="118"/>
    </location>
</feature>
<dbReference type="GO" id="GO:0009252">
    <property type="term" value="P:peptidoglycan biosynthetic process"/>
    <property type="evidence" value="ECO:0007669"/>
    <property type="project" value="UniProtKB-KW"/>
</dbReference>
<evidence type="ECO:0000259" key="16">
    <source>
        <dbReference type="SMART" id="SM00936"/>
    </source>
</evidence>
<evidence type="ECO:0000256" key="7">
    <source>
        <dbReference type="ARBA" id="ARBA00022729"/>
    </source>
</evidence>
<evidence type="ECO:0000256" key="13">
    <source>
        <dbReference type="PIRSR" id="PIRSR618044-1"/>
    </source>
</evidence>
<keyword evidence="7" id="KW-0732">Signal</keyword>
<feature type="active site" description="Acyl-ester intermediate" evidence="13">
    <location>
        <position position="54"/>
    </location>
</feature>
<dbReference type="Pfam" id="PF00768">
    <property type="entry name" value="Peptidase_S11"/>
    <property type="match status" value="1"/>
</dbReference>
<evidence type="ECO:0000256" key="15">
    <source>
        <dbReference type="RuleBase" id="RU004016"/>
    </source>
</evidence>
<dbReference type="GO" id="GO:0006508">
    <property type="term" value="P:proteolysis"/>
    <property type="evidence" value="ECO:0007669"/>
    <property type="project" value="UniProtKB-KW"/>
</dbReference>
<dbReference type="InterPro" id="IPR001967">
    <property type="entry name" value="Peptidase_S11_N"/>
</dbReference>
<dbReference type="SUPFAM" id="SSF56601">
    <property type="entry name" value="beta-lactamase/transpeptidase-like"/>
    <property type="match status" value="1"/>
</dbReference>
<evidence type="ECO:0000256" key="5">
    <source>
        <dbReference type="ARBA" id="ARBA00022645"/>
    </source>
</evidence>
<dbReference type="InterPro" id="IPR012338">
    <property type="entry name" value="Beta-lactam/transpept-like"/>
</dbReference>
<comment type="similarity">
    <text evidence="3 15">Belongs to the peptidase S11 family.</text>
</comment>
<keyword evidence="6" id="KW-0645">Protease</keyword>
<dbReference type="PANTHER" id="PTHR21581:SF11">
    <property type="entry name" value="D-ALANYL-D-ALANINE CARBOXYPEPTIDASE DACA"/>
    <property type="match status" value="1"/>
</dbReference>
<reference evidence="17" key="1">
    <citation type="submission" date="2021-03" db="EMBL/GenBank/DDBJ databases">
        <title>Bacillus suaedae sp. nov., isolated from Suaeda aralocaspica.</title>
        <authorList>
            <person name="Lei R.F.R."/>
        </authorList>
    </citation>
    <scope>NUCLEOTIDE SEQUENCE</scope>
    <source>
        <strain evidence="17">YZJH907-2</strain>
    </source>
</reference>
<keyword evidence="10" id="KW-0573">Peptidoglycan synthesis</keyword>
<keyword evidence="5 17" id="KW-0121">Carboxypeptidase</keyword>
<evidence type="ECO:0000256" key="3">
    <source>
        <dbReference type="ARBA" id="ARBA00007164"/>
    </source>
</evidence>
<evidence type="ECO:0000256" key="1">
    <source>
        <dbReference type="ARBA" id="ARBA00003217"/>
    </source>
</evidence>
<feature type="binding site" evidence="14">
    <location>
        <position position="248"/>
    </location>
    <ligand>
        <name>substrate</name>
    </ligand>
</feature>
<evidence type="ECO:0000313" key="18">
    <source>
        <dbReference type="Proteomes" id="UP000678228"/>
    </source>
</evidence>
<dbReference type="InterPro" id="IPR012907">
    <property type="entry name" value="Peptidase_S11_C"/>
</dbReference>
<dbReference type="GO" id="GO:0071555">
    <property type="term" value="P:cell wall organization"/>
    <property type="evidence" value="ECO:0007669"/>
    <property type="project" value="UniProtKB-KW"/>
</dbReference>
<comment type="catalytic activity">
    <reaction evidence="12">
        <text>Preferential cleavage: (Ac)2-L-Lys-D-Ala-|-D-Ala. Also transpeptidation of peptidyl-alanyl moieties that are N-acyl substituents of D-alanine.</text>
        <dbReference type="EC" id="3.4.16.4"/>
    </reaction>
</comment>
<sequence>MAMLMVVLVLTLAIQPERAEASLNLDAEAAIVIDAESGKILYSKMIDSVLPIASMTKMMSQYLIFEAIEDGTITWDQEVPISDFVRQLSHDKSLSNVSLRQDYPYTVKELYESVTIYSANGSMIALADLIAGSEAAFVQKMNEKAAELGLEDYEFVNSTGLNNSDMAGNHPEGTEADAENVLSARATAKLAFHLIHDYPEILETASIPVKMFQAGPGEEERMENWNWMISGIKPDLERFAYEGIQGLKTGSTDTAGAAFTGVAKRGDLQLISVVMRTPTREARFTETKKLLDYGFSQFSKTELFSTGFIPEGEGTLPVIGGKEQEVSISSTVPVSTVIKNGEEELYSVELVLDEEQLNEDGELVAPIEDGQEVGKLELVYSGEEVIDYLYPSQKVEVAVATETSVEAAGWFTMTMRAIGGFFSGIWTGVADTVGGWF</sequence>
<accession>A0A941AQA0</accession>
<dbReference type="EC" id="3.4.16.4" evidence="4"/>
<evidence type="ECO:0000256" key="6">
    <source>
        <dbReference type="ARBA" id="ARBA00022670"/>
    </source>
</evidence>
<name>A0A941AQA0_9BACI</name>
<gene>
    <name evidence="17" type="ORF">J7W16_21630</name>
</gene>
<dbReference type="GO" id="GO:0008360">
    <property type="term" value="P:regulation of cell shape"/>
    <property type="evidence" value="ECO:0007669"/>
    <property type="project" value="UniProtKB-KW"/>
</dbReference>
<dbReference type="Gene3D" id="2.60.410.10">
    <property type="entry name" value="D-Ala-D-Ala carboxypeptidase, C-terminal domain"/>
    <property type="match status" value="1"/>
</dbReference>
<dbReference type="InterPro" id="IPR018044">
    <property type="entry name" value="Peptidase_S11"/>
</dbReference>
<keyword evidence="18" id="KW-1185">Reference proteome</keyword>
<dbReference type="Proteomes" id="UP000678228">
    <property type="component" value="Unassembled WGS sequence"/>
</dbReference>
<protein>
    <recommendedName>
        <fullName evidence="4">serine-type D-Ala-D-Ala carboxypeptidase</fullName>
        <ecNumber evidence="4">3.4.16.4</ecNumber>
    </recommendedName>
</protein>
<dbReference type="InterPro" id="IPR037167">
    <property type="entry name" value="Peptidase_S11_C_sf"/>
</dbReference>
<dbReference type="EMBL" id="JAGKSQ010000022">
    <property type="protein sequence ID" value="MBP3953665.1"/>
    <property type="molecule type" value="Genomic_DNA"/>
</dbReference>
<dbReference type="GO" id="GO:0009002">
    <property type="term" value="F:serine-type D-Ala-D-Ala carboxypeptidase activity"/>
    <property type="evidence" value="ECO:0007669"/>
    <property type="project" value="UniProtKB-EC"/>
</dbReference>
<keyword evidence="9" id="KW-0133">Cell shape</keyword>
<dbReference type="PRINTS" id="PR00725">
    <property type="entry name" value="DADACBPTASE1"/>
</dbReference>
<comment type="pathway">
    <text evidence="2">Cell wall biogenesis; peptidoglycan biosynthesis.</text>
</comment>
<keyword evidence="8" id="KW-0378">Hydrolase</keyword>
<dbReference type="SUPFAM" id="SSF69189">
    <property type="entry name" value="Penicillin-binding protein associated domain"/>
    <property type="match status" value="1"/>
</dbReference>
<dbReference type="InterPro" id="IPR015956">
    <property type="entry name" value="Peniciliin-bd_prot_C_sf"/>
</dbReference>
<evidence type="ECO:0000256" key="10">
    <source>
        <dbReference type="ARBA" id="ARBA00022984"/>
    </source>
</evidence>
<dbReference type="Pfam" id="PF07943">
    <property type="entry name" value="PBP5_C"/>
    <property type="match status" value="1"/>
</dbReference>
<organism evidence="17 18">
    <name type="scientific">Halalkalibacter suaedae</name>
    <dbReference type="NCBI Taxonomy" id="2822140"/>
    <lineage>
        <taxon>Bacteria</taxon>
        <taxon>Bacillati</taxon>
        <taxon>Bacillota</taxon>
        <taxon>Bacilli</taxon>
        <taxon>Bacillales</taxon>
        <taxon>Bacillaceae</taxon>
        <taxon>Halalkalibacter</taxon>
    </lineage>
</organism>